<dbReference type="SUPFAM" id="SSF75169">
    <property type="entry name" value="DsrEFH-like"/>
    <property type="match status" value="1"/>
</dbReference>
<dbReference type="InterPro" id="IPR027396">
    <property type="entry name" value="DsrEFH-like"/>
</dbReference>
<reference evidence="1" key="1">
    <citation type="submission" date="2018-06" db="EMBL/GenBank/DDBJ databases">
        <authorList>
            <person name="Zhirakovskaya E."/>
        </authorList>
    </citation>
    <scope>NUCLEOTIDE SEQUENCE</scope>
</reference>
<dbReference type="AlphaFoldDB" id="A0A3B0ZA27"/>
<gene>
    <name evidence="1" type="ORF">MNBD_GAMMA14-730</name>
</gene>
<organism evidence="1">
    <name type="scientific">hydrothermal vent metagenome</name>
    <dbReference type="NCBI Taxonomy" id="652676"/>
    <lineage>
        <taxon>unclassified sequences</taxon>
        <taxon>metagenomes</taxon>
        <taxon>ecological metagenomes</taxon>
    </lineage>
</organism>
<sequence length="103" mass="11420">MRLGLVITDHIYATAARDLLQAALSRQWECRCFLTDRGVLLLKEPVFMESPGVIASSVTACELSIDRYEAYGLCTDQVDARVVVGGQYQNAELVKNSDRVIVL</sequence>
<name>A0A3B0ZA27_9ZZZZ</name>
<protein>
    <recommendedName>
        <fullName evidence="2">tRNA 5-methylaminomethyl-2-thiouridine synthase subunit TusC</fullName>
    </recommendedName>
</protein>
<accession>A0A3B0ZA27</accession>
<proteinExistence type="predicted"/>
<evidence type="ECO:0000313" key="1">
    <source>
        <dbReference type="EMBL" id="VAW83129.1"/>
    </source>
</evidence>
<evidence type="ECO:0008006" key="2">
    <source>
        <dbReference type="Google" id="ProtNLM"/>
    </source>
</evidence>
<dbReference type="EMBL" id="UOFM01000513">
    <property type="protein sequence ID" value="VAW83129.1"/>
    <property type="molecule type" value="Genomic_DNA"/>
</dbReference>